<dbReference type="GO" id="GO:0008191">
    <property type="term" value="F:metalloendopeptidase inhibitor activity"/>
    <property type="evidence" value="ECO:0007669"/>
    <property type="project" value="TreeGrafter"/>
</dbReference>
<accession>A0A8C0H4N7</accession>
<evidence type="ECO:0000256" key="4">
    <source>
        <dbReference type="SAM" id="SignalP"/>
    </source>
</evidence>
<dbReference type="PANTHER" id="PTHR13814:SF10">
    <property type="entry name" value="FETUIN-B"/>
    <property type="match status" value="1"/>
</dbReference>
<dbReference type="Gene3D" id="3.10.450.10">
    <property type="match status" value="1"/>
</dbReference>
<dbReference type="InterPro" id="IPR046350">
    <property type="entry name" value="Cystatin_sf"/>
</dbReference>
<dbReference type="InterPro" id="IPR025764">
    <property type="entry name" value="Cystatin_Fetuin_B"/>
</dbReference>
<protein>
    <recommendedName>
        <fullName evidence="5">Cystatin fetuin-B-type domain-containing protein</fullName>
    </recommendedName>
</protein>
<dbReference type="CDD" id="cd00042">
    <property type="entry name" value="CY"/>
    <property type="match status" value="1"/>
</dbReference>
<dbReference type="PROSITE" id="PS51530">
    <property type="entry name" value="CYSTATIN_FETUIN_B"/>
    <property type="match status" value="1"/>
</dbReference>
<dbReference type="InterPro" id="IPR050735">
    <property type="entry name" value="Kininogen_Fetuin_HRG"/>
</dbReference>
<dbReference type="GO" id="GO:0005576">
    <property type="term" value="C:extracellular region"/>
    <property type="evidence" value="ECO:0007669"/>
    <property type="project" value="TreeGrafter"/>
</dbReference>
<proteinExistence type="predicted"/>
<evidence type="ECO:0000313" key="7">
    <source>
        <dbReference type="Proteomes" id="UP000694404"/>
    </source>
</evidence>
<evidence type="ECO:0000256" key="1">
    <source>
        <dbReference type="ARBA" id="ARBA00022729"/>
    </source>
</evidence>
<dbReference type="GO" id="GO:0004869">
    <property type="term" value="F:cysteine-type endopeptidase inhibitor activity"/>
    <property type="evidence" value="ECO:0007669"/>
    <property type="project" value="InterPro"/>
</dbReference>
<dbReference type="OMA" id="LSPACND"/>
<evidence type="ECO:0000256" key="3">
    <source>
        <dbReference type="ARBA" id="ARBA00023180"/>
    </source>
</evidence>
<keyword evidence="1 4" id="KW-0732">Signal</keyword>
<sequence>MTLLFLLLFGSQLLCSWAVSPPVVEPPSLLLSPACNDSAVEAAADLALRQINANQREGYVLSLYRIFSVQEHHQKITGSVFYLTLDVVETECHVLSRRLWKDCTNRPMHQTVRICFIYLFLDLSVHGSVWLRYY</sequence>
<feature type="signal peptide" evidence="4">
    <location>
        <begin position="1"/>
        <end position="18"/>
    </location>
</feature>
<dbReference type="Pfam" id="PF00031">
    <property type="entry name" value="Cystatin"/>
    <property type="match status" value="1"/>
</dbReference>
<keyword evidence="3" id="KW-0325">Glycoprotein</keyword>
<evidence type="ECO:0000256" key="2">
    <source>
        <dbReference type="ARBA" id="ARBA00023157"/>
    </source>
</evidence>
<keyword evidence="7" id="KW-1185">Reference proteome</keyword>
<dbReference type="GeneTree" id="ENSGT00950000182930"/>
<dbReference type="Ensembl" id="ENSCABT00000019295.1">
    <property type="protein sequence ID" value="ENSCABP00000017595.1"/>
    <property type="gene ID" value="ENSCABG00000013071.1"/>
</dbReference>
<name>A0A8C0H4N7_CHEAB</name>
<dbReference type="AlphaFoldDB" id="A0A8C0H4N7"/>
<dbReference type="InterPro" id="IPR000010">
    <property type="entry name" value="Cystatin_dom"/>
</dbReference>
<dbReference type="Proteomes" id="UP000694404">
    <property type="component" value="Unplaced"/>
</dbReference>
<organism evidence="6 7">
    <name type="scientific">Chelonoidis abingdonii</name>
    <name type="common">Abingdon island giant tortoise</name>
    <name type="synonym">Testudo abingdonii</name>
    <dbReference type="NCBI Taxonomy" id="106734"/>
    <lineage>
        <taxon>Eukaryota</taxon>
        <taxon>Metazoa</taxon>
        <taxon>Chordata</taxon>
        <taxon>Craniata</taxon>
        <taxon>Vertebrata</taxon>
        <taxon>Euteleostomi</taxon>
        <taxon>Archelosauria</taxon>
        <taxon>Testudinata</taxon>
        <taxon>Testudines</taxon>
        <taxon>Cryptodira</taxon>
        <taxon>Durocryptodira</taxon>
        <taxon>Testudinoidea</taxon>
        <taxon>Testudinidae</taxon>
        <taxon>Chelonoidis</taxon>
    </lineage>
</organism>
<feature type="chain" id="PRO_5034885986" description="Cystatin fetuin-B-type domain-containing protein" evidence="4">
    <location>
        <begin position="19"/>
        <end position="134"/>
    </location>
</feature>
<reference evidence="6" key="1">
    <citation type="submission" date="2025-08" db="UniProtKB">
        <authorList>
            <consortium name="Ensembl"/>
        </authorList>
    </citation>
    <scope>IDENTIFICATION</scope>
</reference>
<keyword evidence="2" id="KW-1015">Disulfide bond</keyword>
<dbReference type="SUPFAM" id="SSF54403">
    <property type="entry name" value="Cystatin/monellin"/>
    <property type="match status" value="1"/>
</dbReference>
<dbReference type="PANTHER" id="PTHR13814">
    <property type="entry name" value="FETUIN"/>
    <property type="match status" value="1"/>
</dbReference>
<reference evidence="6" key="2">
    <citation type="submission" date="2025-09" db="UniProtKB">
        <authorList>
            <consortium name="Ensembl"/>
        </authorList>
    </citation>
    <scope>IDENTIFICATION</scope>
</reference>
<evidence type="ECO:0000259" key="5">
    <source>
        <dbReference type="PROSITE" id="PS51530"/>
    </source>
</evidence>
<feature type="domain" description="Cystatin fetuin-B-type" evidence="5">
    <location>
        <begin position="24"/>
        <end position="134"/>
    </location>
</feature>
<evidence type="ECO:0000313" key="6">
    <source>
        <dbReference type="Ensembl" id="ENSCABP00000017595.1"/>
    </source>
</evidence>
<dbReference type="GO" id="GO:0007339">
    <property type="term" value="P:binding of sperm to zona pellucida"/>
    <property type="evidence" value="ECO:0007669"/>
    <property type="project" value="TreeGrafter"/>
</dbReference>